<evidence type="ECO:0000313" key="3">
    <source>
        <dbReference type="EMBL" id="MDR6207178.1"/>
    </source>
</evidence>
<dbReference type="InterPro" id="IPR022016">
    <property type="entry name" value="DUF3597"/>
</dbReference>
<accession>A0ABD5CQ61</accession>
<dbReference type="EMBL" id="JAVIZN010000002">
    <property type="protein sequence ID" value="MDR6207178.1"/>
    <property type="molecule type" value="Genomic_DNA"/>
</dbReference>
<reference evidence="3 4" key="1">
    <citation type="submission" date="2023-08" db="EMBL/GenBank/DDBJ databases">
        <title>Genome sequencing of plant associated microbes to promote plant fitness in Sorghum bicolor and Oryza sativa.</title>
        <authorList>
            <person name="Coleman-Derr D."/>
        </authorList>
    </citation>
    <scope>NUCLEOTIDE SEQUENCE [LARGE SCALE GENOMIC DNA]</scope>
    <source>
        <strain evidence="3 4">SLBN-33</strain>
    </source>
</reference>
<evidence type="ECO:0000256" key="1">
    <source>
        <dbReference type="SAM" id="MobiDB-lite"/>
    </source>
</evidence>
<gene>
    <name evidence="3" type="ORF">QF025_005898</name>
</gene>
<evidence type="ECO:0000313" key="4">
    <source>
        <dbReference type="Proteomes" id="UP001245184"/>
    </source>
</evidence>
<feature type="domain" description="DUF3597" evidence="2">
    <location>
        <begin position="3"/>
        <end position="145"/>
    </location>
</feature>
<proteinExistence type="predicted"/>
<organism evidence="3 4">
    <name type="scientific">Paraburkholderia graminis</name>
    <dbReference type="NCBI Taxonomy" id="60548"/>
    <lineage>
        <taxon>Bacteria</taxon>
        <taxon>Pseudomonadati</taxon>
        <taxon>Pseudomonadota</taxon>
        <taxon>Betaproteobacteria</taxon>
        <taxon>Burkholderiales</taxon>
        <taxon>Burkholderiaceae</taxon>
        <taxon>Paraburkholderia</taxon>
    </lineage>
</organism>
<evidence type="ECO:0000259" key="2">
    <source>
        <dbReference type="Pfam" id="PF12200"/>
    </source>
</evidence>
<feature type="region of interest" description="Disordered" evidence="1">
    <location>
        <begin position="22"/>
        <end position="64"/>
    </location>
</feature>
<dbReference type="Proteomes" id="UP001245184">
    <property type="component" value="Unassembled WGS sequence"/>
</dbReference>
<dbReference type="RefSeq" id="WP_029969203.1">
    <property type="nucleotide sequence ID" value="NZ_ATXV01000007.1"/>
</dbReference>
<sequence length="150" mass="15421">MSIFSNILNKIFPHDHPANTGSGAAAGAAASPTAAPGSASAPAGTPATPSTTAAGNSQPPVTPMPTVDVEAVLAKMQESSGEKLNWRTSIVDLLKLLGLDSSLAARKELASELHYTGSTEDSAAMNMWLHKQVMQKLAENGGKVPDDLKS</sequence>
<feature type="compositionally biased region" description="Low complexity" evidence="1">
    <location>
        <begin position="22"/>
        <end position="57"/>
    </location>
</feature>
<name>A0ABD5CQ61_9BURK</name>
<dbReference type="AlphaFoldDB" id="A0ABD5CQ61"/>
<dbReference type="SUPFAM" id="SSF158634">
    <property type="entry name" value="RPA2825-like"/>
    <property type="match status" value="1"/>
</dbReference>
<protein>
    <recommendedName>
        <fullName evidence="2">DUF3597 domain-containing protein</fullName>
    </recommendedName>
</protein>
<comment type="caution">
    <text evidence="3">The sequence shown here is derived from an EMBL/GenBank/DDBJ whole genome shotgun (WGS) entry which is preliminary data.</text>
</comment>
<dbReference type="Pfam" id="PF12200">
    <property type="entry name" value="DUF3597"/>
    <property type="match status" value="1"/>
</dbReference>